<keyword evidence="5 7" id="KW-0472">Membrane</keyword>
<comment type="similarity">
    <text evidence="2">Belongs to the multi antimicrobial extrusion (MATE) (TC 2.A.66.1) family.</text>
</comment>
<dbReference type="GO" id="GO:0015297">
    <property type="term" value="F:antiporter activity"/>
    <property type="evidence" value="ECO:0007669"/>
    <property type="project" value="InterPro"/>
</dbReference>
<name>A0A1E4S3J8_CYBJN</name>
<feature type="transmembrane region" description="Helical" evidence="7">
    <location>
        <begin position="506"/>
        <end position="531"/>
    </location>
</feature>
<evidence type="ECO:0000313" key="9">
    <source>
        <dbReference type="Proteomes" id="UP000094389"/>
    </source>
</evidence>
<dbReference type="InterPro" id="IPR045069">
    <property type="entry name" value="MATE_euk"/>
</dbReference>
<feature type="region of interest" description="Disordered" evidence="6">
    <location>
        <begin position="1"/>
        <end position="20"/>
    </location>
</feature>
<dbReference type="STRING" id="983966.A0A1E4S3J8"/>
<dbReference type="OrthoDB" id="2126698at2759"/>
<feature type="transmembrane region" description="Helical" evidence="7">
    <location>
        <begin position="284"/>
        <end position="303"/>
    </location>
</feature>
<dbReference type="GO" id="GO:0042910">
    <property type="term" value="F:xenobiotic transmembrane transporter activity"/>
    <property type="evidence" value="ECO:0007669"/>
    <property type="project" value="InterPro"/>
</dbReference>
<evidence type="ECO:0000256" key="7">
    <source>
        <dbReference type="SAM" id="Phobius"/>
    </source>
</evidence>
<dbReference type="NCBIfam" id="TIGR00797">
    <property type="entry name" value="matE"/>
    <property type="match status" value="1"/>
</dbReference>
<feature type="transmembrane region" description="Helical" evidence="7">
    <location>
        <begin position="249"/>
        <end position="272"/>
    </location>
</feature>
<protein>
    <submittedName>
        <fullName evidence="8">MATE efflux family protein</fullName>
    </submittedName>
</protein>
<proteinExistence type="inferred from homology"/>
<dbReference type="GO" id="GO:0016020">
    <property type="term" value="C:membrane"/>
    <property type="evidence" value="ECO:0007669"/>
    <property type="project" value="UniProtKB-SubCell"/>
</dbReference>
<dbReference type="GeneID" id="30989304"/>
<evidence type="ECO:0000256" key="1">
    <source>
        <dbReference type="ARBA" id="ARBA00004141"/>
    </source>
</evidence>
<dbReference type="PANTHER" id="PTHR11206">
    <property type="entry name" value="MULTIDRUG RESISTANCE PROTEIN"/>
    <property type="match status" value="1"/>
</dbReference>
<accession>A0A1E4S3J8</accession>
<evidence type="ECO:0000256" key="4">
    <source>
        <dbReference type="ARBA" id="ARBA00022989"/>
    </source>
</evidence>
<dbReference type="OMA" id="WFFVWKL"/>
<feature type="transmembrane region" description="Helical" evidence="7">
    <location>
        <begin position="216"/>
        <end position="237"/>
    </location>
</feature>
<keyword evidence="3 7" id="KW-0812">Transmembrane</keyword>
<dbReference type="GO" id="GO:1990961">
    <property type="term" value="P:xenobiotic detoxification by transmembrane export across the plasma membrane"/>
    <property type="evidence" value="ECO:0007669"/>
    <property type="project" value="InterPro"/>
</dbReference>
<evidence type="ECO:0000256" key="6">
    <source>
        <dbReference type="SAM" id="MobiDB-lite"/>
    </source>
</evidence>
<dbReference type="CDD" id="cd13132">
    <property type="entry name" value="MATE_eukaryotic"/>
    <property type="match status" value="1"/>
</dbReference>
<feature type="transmembrane region" description="Helical" evidence="7">
    <location>
        <begin position="477"/>
        <end position="500"/>
    </location>
</feature>
<dbReference type="Pfam" id="PF01554">
    <property type="entry name" value="MatE"/>
    <property type="match status" value="2"/>
</dbReference>
<gene>
    <name evidence="8" type="ORF">CYBJADRAFT_167452</name>
</gene>
<evidence type="ECO:0000256" key="3">
    <source>
        <dbReference type="ARBA" id="ARBA00022692"/>
    </source>
</evidence>
<dbReference type="RefSeq" id="XP_020071110.1">
    <property type="nucleotide sequence ID" value="XM_020214908.1"/>
</dbReference>
<dbReference type="EMBL" id="KV453929">
    <property type="protein sequence ID" value="ODV74071.1"/>
    <property type="molecule type" value="Genomic_DNA"/>
</dbReference>
<evidence type="ECO:0000256" key="2">
    <source>
        <dbReference type="ARBA" id="ARBA00010199"/>
    </source>
</evidence>
<organism evidence="8 9">
    <name type="scientific">Cyberlindnera jadinii (strain ATCC 18201 / CBS 1600 / BCRC 20928 / JCM 3617 / NBRC 0987 / NRRL Y-1542)</name>
    <name type="common">Torula yeast</name>
    <name type="synonym">Candida utilis</name>
    <dbReference type="NCBI Taxonomy" id="983966"/>
    <lineage>
        <taxon>Eukaryota</taxon>
        <taxon>Fungi</taxon>
        <taxon>Dikarya</taxon>
        <taxon>Ascomycota</taxon>
        <taxon>Saccharomycotina</taxon>
        <taxon>Saccharomycetes</taxon>
        <taxon>Phaffomycetales</taxon>
        <taxon>Phaffomycetaceae</taxon>
        <taxon>Cyberlindnera</taxon>
    </lineage>
</organism>
<dbReference type="Proteomes" id="UP000094389">
    <property type="component" value="Unassembled WGS sequence"/>
</dbReference>
<reference evidence="8 9" key="1">
    <citation type="journal article" date="2016" name="Proc. Natl. Acad. Sci. U.S.A.">
        <title>Comparative genomics of biotechnologically important yeasts.</title>
        <authorList>
            <person name="Riley R."/>
            <person name="Haridas S."/>
            <person name="Wolfe K.H."/>
            <person name="Lopes M.R."/>
            <person name="Hittinger C.T."/>
            <person name="Goeker M."/>
            <person name="Salamov A.A."/>
            <person name="Wisecaver J.H."/>
            <person name="Long T.M."/>
            <person name="Calvey C.H."/>
            <person name="Aerts A.L."/>
            <person name="Barry K.W."/>
            <person name="Choi C."/>
            <person name="Clum A."/>
            <person name="Coughlan A.Y."/>
            <person name="Deshpande S."/>
            <person name="Douglass A.P."/>
            <person name="Hanson S.J."/>
            <person name="Klenk H.-P."/>
            <person name="LaButti K.M."/>
            <person name="Lapidus A."/>
            <person name="Lindquist E.A."/>
            <person name="Lipzen A.M."/>
            <person name="Meier-Kolthoff J.P."/>
            <person name="Ohm R.A."/>
            <person name="Otillar R.P."/>
            <person name="Pangilinan J.L."/>
            <person name="Peng Y."/>
            <person name="Rokas A."/>
            <person name="Rosa C.A."/>
            <person name="Scheuner C."/>
            <person name="Sibirny A.A."/>
            <person name="Slot J.C."/>
            <person name="Stielow J.B."/>
            <person name="Sun H."/>
            <person name="Kurtzman C.P."/>
            <person name="Blackwell M."/>
            <person name="Grigoriev I.V."/>
            <person name="Jeffries T.W."/>
        </authorList>
    </citation>
    <scope>NUCLEOTIDE SEQUENCE [LARGE SCALE GENOMIC DNA]</scope>
    <source>
        <strain evidence="9">ATCC 18201 / CBS 1600 / BCRC 20928 / JCM 3617 / NBRC 0987 / NRRL Y-1542</strain>
    </source>
</reference>
<comment type="subcellular location">
    <subcellularLocation>
        <location evidence="1">Membrane</location>
        <topology evidence="1">Multi-pass membrane protein</topology>
    </subcellularLocation>
</comment>
<evidence type="ECO:0000256" key="5">
    <source>
        <dbReference type="ARBA" id="ARBA00023136"/>
    </source>
</evidence>
<feature type="transmembrane region" description="Helical" evidence="7">
    <location>
        <begin position="181"/>
        <end position="204"/>
    </location>
</feature>
<keyword evidence="4 7" id="KW-1133">Transmembrane helix</keyword>
<keyword evidence="9" id="KW-1185">Reference proteome</keyword>
<sequence length="545" mass="60375">MRKKNYIDDDEQCPLLSSSAPQRLPCPQIIEEERELLEDNKLLPKSAIGSTVVQHTLSEDEPYVEDEVDSEEWREIEQIEDTWEEAAAKGAVKTSTQFEMRALTQSSLPLVVTFLLQNSFSLASIFSVGHIGKEPLAGITLGSMTANITGFAAIQGLTTCLDTLCSQAYGAGKFNLVGLQFIRCAIFAITCFIPVGIVWVWFAPSLLRLFVPESELIDIASNYLCIVCLGMPGYILFECGKRFLQCQGVFHASTYVLLICAPLNALMNYLFVWQFGFGYRGAPVAVMINYWIMPLGLLIFALVNKKCLKCWPSNFHIKQAFENWGKMIELALPGVIMVEAEFLGFEIITIMASNLGTAELAAQSIVSSICALAYQVPFAVSISTATRVANYVGASLPVNARVCARSSMNLGLFIGLFNSCIVLLFREQIVPIFTGDEDVIEQVYKTIPVIGFMEVVDCLNACSAGCMRGEGLQKIGGFINIFSFYMIGLPLSYLFTFHLGLEVKGLWLGIVIGLTSVTFLQVYTVFFWSDWEKVVEEAKKRNSEC</sequence>
<dbReference type="InterPro" id="IPR002528">
    <property type="entry name" value="MATE_fam"/>
</dbReference>
<evidence type="ECO:0000313" key="8">
    <source>
        <dbReference type="EMBL" id="ODV74071.1"/>
    </source>
</evidence>
<dbReference type="AlphaFoldDB" id="A0A1E4S3J8"/>